<keyword evidence="3" id="KW-1185">Reference proteome</keyword>
<name>A0ABR7L344_9PSEU</name>
<dbReference type="RefSeq" id="WP_187219539.1">
    <property type="nucleotide sequence ID" value="NZ_JABVED010000003.1"/>
</dbReference>
<accession>A0ABR7L344</accession>
<feature type="region of interest" description="Disordered" evidence="1">
    <location>
        <begin position="61"/>
        <end position="83"/>
    </location>
</feature>
<sequence length="155" mass="16983">MNRDEAIAVALEWIRATHGQAADQLRVLTENVVLVRGQWYVPYNAVDDDIVPLPAVEVPDDGSAPRRFVPSGPPSPWTRGVPEFWPEPGPDLAVVDPEWDQTAFAHLSVPESAVLGWVRAPGSARFRRNAAYRPGSVWLGWPAPQTAARSARLAS</sequence>
<dbReference type="EMBL" id="JABVED010000003">
    <property type="protein sequence ID" value="MBC6447100.1"/>
    <property type="molecule type" value="Genomic_DNA"/>
</dbReference>
<organism evidence="2 3">
    <name type="scientific">Actinokineospora xionganensis</name>
    <dbReference type="NCBI Taxonomy" id="2684470"/>
    <lineage>
        <taxon>Bacteria</taxon>
        <taxon>Bacillati</taxon>
        <taxon>Actinomycetota</taxon>
        <taxon>Actinomycetes</taxon>
        <taxon>Pseudonocardiales</taxon>
        <taxon>Pseudonocardiaceae</taxon>
        <taxon>Actinokineospora</taxon>
    </lineage>
</organism>
<evidence type="ECO:0000256" key="1">
    <source>
        <dbReference type="SAM" id="MobiDB-lite"/>
    </source>
</evidence>
<proteinExistence type="predicted"/>
<protein>
    <submittedName>
        <fullName evidence="2">Uncharacterized protein</fullName>
    </submittedName>
</protein>
<evidence type="ECO:0000313" key="2">
    <source>
        <dbReference type="EMBL" id="MBC6447100.1"/>
    </source>
</evidence>
<gene>
    <name evidence="2" type="ORF">GPZ80_07935</name>
</gene>
<reference evidence="2 3" key="1">
    <citation type="submission" date="2020-06" db="EMBL/GenBank/DDBJ databases">
        <title>Actinokineospora xiongansis sp. nov., isolated from soil of Baiyangdian.</title>
        <authorList>
            <person name="Zhang X."/>
        </authorList>
    </citation>
    <scope>NUCLEOTIDE SEQUENCE [LARGE SCALE GENOMIC DNA]</scope>
    <source>
        <strain evidence="2 3">HBU206404</strain>
    </source>
</reference>
<evidence type="ECO:0000313" key="3">
    <source>
        <dbReference type="Proteomes" id="UP000734823"/>
    </source>
</evidence>
<dbReference type="Proteomes" id="UP000734823">
    <property type="component" value="Unassembled WGS sequence"/>
</dbReference>
<comment type="caution">
    <text evidence="2">The sequence shown here is derived from an EMBL/GenBank/DDBJ whole genome shotgun (WGS) entry which is preliminary data.</text>
</comment>